<dbReference type="RefSeq" id="XP_051447421.1">
    <property type="nucleotide sequence ID" value="XM_051586672.1"/>
</dbReference>
<dbReference type="InterPro" id="IPR009449">
    <property type="entry name" value="Sec2_N"/>
</dbReference>
<dbReference type="AlphaFoldDB" id="A0AAD5EFI9"/>
<feature type="compositionally biased region" description="Low complexity" evidence="3">
    <location>
        <begin position="454"/>
        <end position="471"/>
    </location>
</feature>
<reference evidence="5" key="2">
    <citation type="journal article" date="2022" name="Proc. Natl. Acad. Sci. U.S.A.">
        <title>Diploid-dominant life cycles characterize the early evolution of Fungi.</title>
        <authorList>
            <person name="Amses K.R."/>
            <person name="Simmons D.R."/>
            <person name="Longcore J.E."/>
            <person name="Mondo S.J."/>
            <person name="Seto K."/>
            <person name="Jeronimo G.H."/>
            <person name="Bonds A.E."/>
            <person name="Quandt C.A."/>
            <person name="Davis W.J."/>
            <person name="Chang Y."/>
            <person name="Federici B.A."/>
            <person name="Kuo A."/>
            <person name="LaButti K."/>
            <person name="Pangilinan J."/>
            <person name="Andreopoulos W."/>
            <person name="Tritt A."/>
            <person name="Riley R."/>
            <person name="Hundley H."/>
            <person name="Johnson J."/>
            <person name="Lipzen A."/>
            <person name="Barry K."/>
            <person name="Lang B.F."/>
            <person name="Cuomo C.A."/>
            <person name="Buchler N.E."/>
            <person name="Grigoriev I.V."/>
            <person name="Spatafora J.W."/>
            <person name="Stajich J.E."/>
            <person name="James T.Y."/>
        </authorList>
    </citation>
    <scope>NUCLEOTIDE SEQUENCE</scope>
    <source>
        <strain evidence="5">AG</strain>
    </source>
</reference>
<feature type="domain" description="GDP/GTP exchange factor Sec2 N-terminal" evidence="4">
    <location>
        <begin position="104"/>
        <end position="236"/>
    </location>
</feature>
<organism evidence="5 6">
    <name type="scientific">Umbelopsis ramanniana AG</name>
    <dbReference type="NCBI Taxonomy" id="1314678"/>
    <lineage>
        <taxon>Eukaryota</taxon>
        <taxon>Fungi</taxon>
        <taxon>Fungi incertae sedis</taxon>
        <taxon>Mucoromycota</taxon>
        <taxon>Mucoromycotina</taxon>
        <taxon>Umbelopsidomycetes</taxon>
        <taxon>Umbelopsidales</taxon>
        <taxon>Umbelopsidaceae</taxon>
        <taxon>Umbelopsis</taxon>
    </lineage>
</organism>
<accession>A0AAD5EFI9</accession>
<evidence type="ECO:0000256" key="2">
    <source>
        <dbReference type="SAM" id="Coils"/>
    </source>
</evidence>
<dbReference type="GO" id="GO:0070319">
    <property type="term" value="C:Golgi to plasma membrane transport vesicle"/>
    <property type="evidence" value="ECO:0007669"/>
    <property type="project" value="TreeGrafter"/>
</dbReference>
<reference evidence="5" key="1">
    <citation type="submission" date="2021-06" db="EMBL/GenBank/DDBJ databases">
        <authorList>
            <consortium name="DOE Joint Genome Institute"/>
            <person name="Mondo S.J."/>
            <person name="Amses K.R."/>
            <person name="Simmons D.R."/>
            <person name="Longcore J.E."/>
            <person name="Seto K."/>
            <person name="Alves G.H."/>
            <person name="Bonds A.E."/>
            <person name="Quandt C.A."/>
            <person name="Davis W.J."/>
            <person name="Chang Y."/>
            <person name="Letcher P.M."/>
            <person name="Powell M.J."/>
            <person name="Kuo A."/>
            <person name="Labutti K."/>
            <person name="Pangilinan J."/>
            <person name="Andreopoulos W."/>
            <person name="Tritt A."/>
            <person name="Riley R."/>
            <person name="Hundley H."/>
            <person name="Johnson J."/>
            <person name="Lipzen A."/>
            <person name="Barry K."/>
            <person name="Berbee M.L."/>
            <person name="Buchler N.E."/>
            <person name="Grigoriev I.V."/>
            <person name="Spatafora J.W."/>
            <person name="Stajich J.E."/>
            <person name="James T.Y."/>
        </authorList>
    </citation>
    <scope>NUCLEOTIDE SEQUENCE</scope>
    <source>
        <strain evidence="5">AG</strain>
    </source>
</reference>
<sequence>MTTDDAVVVDRSKDIASLYSKLQLSLDGPLSPNLSSFSSRQSLSPTTSSPSSPFSQTSPLSCACIHAFASQDCVQCSLCGTPFEKLKEYHQERQERLNQVRELRLRVRDETTQTVRQKLKLEKQQKTVERLIKDIATRITDTEALIIDKDQLKEKLEEERAHLAKIQNDKVEIEQELAELSTNLLEEANGMVAIEQKERQELEKQSSHVRSQLELIQQKLEGEQKQLEELREKMMQNVQVELFEDVEQDSKIDDMVMNEFKDFLAAVSITPAKKLQTIPFVRNCLAEDIEPCLRFNPSSRMSSKKIVDAMATNSCFIEVMPNGFSEEQFTQKLTADQPLRISASRSMIWDMLTTSGTETTAESCMACGRTATLTHRFRISFFDDWACIDRHCRDRIVTANAFYQFIRNIRHNRYRDRSIYDLYQDSVQLRLQMLLARNGMLVDVESIPEPTKQDTNSTVASTNTSLSTSTDIDTDESVEIEVKA</sequence>
<evidence type="ECO:0000313" key="6">
    <source>
        <dbReference type="Proteomes" id="UP001206595"/>
    </source>
</evidence>
<dbReference type="Proteomes" id="UP001206595">
    <property type="component" value="Unassembled WGS sequence"/>
</dbReference>
<dbReference type="GeneID" id="75912020"/>
<keyword evidence="1 2" id="KW-0175">Coiled coil</keyword>
<keyword evidence="6" id="KW-1185">Reference proteome</keyword>
<protein>
    <recommendedName>
        <fullName evidence="4">GDP/GTP exchange factor Sec2 N-terminal domain-containing protein</fullName>
    </recommendedName>
</protein>
<feature type="region of interest" description="Disordered" evidence="3">
    <location>
        <begin position="448"/>
        <end position="476"/>
    </location>
</feature>
<dbReference type="GO" id="GO:0051286">
    <property type="term" value="C:cell tip"/>
    <property type="evidence" value="ECO:0007669"/>
    <property type="project" value="TreeGrafter"/>
</dbReference>
<dbReference type="Pfam" id="PF06428">
    <property type="entry name" value="Sec2p"/>
    <property type="match status" value="1"/>
</dbReference>
<dbReference type="GO" id="GO:0005085">
    <property type="term" value="F:guanyl-nucleotide exchange factor activity"/>
    <property type="evidence" value="ECO:0007669"/>
    <property type="project" value="InterPro"/>
</dbReference>
<dbReference type="SUPFAM" id="SSF144284">
    <property type="entry name" value="Sec2 N-terminal region"/>
    <property type="match status" value="1"/>
</dbReference>
<dbReference type="Gene3D" id="6.10.140.910">
    <property type="match status" value="1"/>
</dbReference>
<dbReference type="CDD" id="cd21044">
    <property type="entry name" value="Rab11BD_RAB3IP_like"/>
    <property type="match status" value="1"/>
</dbReference>
<evidence type="ECO:0000256" key="3">
    <source>
        <dbReference type="SAM" id="MobiDB-lite"/>
    </source>
</evidence>
<comment type="caution">
    <text evidence="5">The sequence shown here is derived from an EMBL/GenBank/DDBJ whole genome shotgun (WGS) entry which is preliminary data.</text>
</comment>
<dbReference type="EMBL" id="MU620900">
    <property type="protein sequence ID" value="KAI8582417.1"/>
    <property type="molecule type" value="Genomic_DNA"/>
</dbReference>
<gene>
    <name evidence="5" type="ORF">K450DRAFT_227069</name>
</gene>
<proteinExistence type="predicted"/>
<dbReference type="PANTHER" id="PTHR14430:SF0">
    <property type="entry name" value="SEC2P DOMAIN-CONTAINING PROTEIN"/>
    <property type="match status" value="1"/>
</dbReference>
<dbReference type="GO" id="GO:0006887">
    <property type="term" value="P:exocytosis"/>
    <property type="evidence" value="ECO:0007669"/>
    <property type="project" value="TreeGrafter"/>
</dbReference>
<evidence type="ECO:0000256" key="1">
    <source>
        <dbReference type="ARBA" id="ARBA00023054"/>
    </source>
</evidence>
<name>A0AAD5EFI9_UMBRA</name>
<dbReference type="InterPro" id="IPR040351">
    <property type="entry name" value="RAB3IL/RAB3IP/Sec2"/>
</dbReference>
<dbReference type="PANTHER" id="PTHR14430">
    <property type="entry name" value="RABIN3-RELATED"/>
    <property type="match status" value="1"/>
</dbReference>
<dbReference type="Pfam" id="PF25555">
    <property type="entry name" value="RAB3A-like_C"/>
    <property type="match status" value="1"/>
</dbReference>
<evidence type="ECO:0000313" key="5">
    <source>
        <dbReference type="EMBL" id="KAI8582417.1"/>
    </source>
</evidence>
<evidence type="ECO:0000259" key="4">
    <source>
        <dbReference type="Pfam" id="PF06428"/>
    </source>
</evidence>
<feature type="coiled-coil region" evidence="2">
    <location>
        <begin position="139"/>
        <end position="240"/>
    </location>
</feature>